<keyword evidence="1" id="KW-0732">Signal</keyword>
<feature type="signal peptide" evidence="1">
    <location>
        <begin position="1"/>
        <end position="19"/>
    </location>
</feature>
<comment type="caution">
    <text evidence="3">The sequence shown here is derived from an EMBL/GenBank/DDBJ whole genome shotgun (WGS) entry which is preliminary data.</text>
</comment>
<evidence type="ECO:0000313" key="4">
    <source>
        <dbReference type="Proteomes" id="UP001597094"/>
    </source>
</evidence>
<sequence>MKLFLMLFALSLLSNVVLAQTRTAYWDGRYSTNWTDSRNWRGNFVPDANTAVIIGDASMSGPFSPAILETSNYVGWYSLVLGQSRTVELFIDTYSFEVLNDVVIYGGGSIRSRGADVRIGGSWSNSGAYREETYTVKNGKTTYYPTITFFGAGKTVGGNAANTFNSVTISGSITLTSALTIKPLGTQLSKFEVSGVLDPGLNKVSFTATPSEGFILGPGATLKVKAPTYADNFGLWPTTYYVNSVFDYTANGNQTIANTGDYGILQISGSGTKTLAGNTQVYAPHAGTELRVLSAVLDLGPYTLNRAGTGAVAGGTLTLSGGAMIRIGGTGTFPAGYATRNIASTSTVGYYGANQLVANELYGNLTLSGTNIKTMPASTMTIAGKLLSAGSTSFEARGALNVNGDVEISESAVFNGGATGNFTHTIGGNWVNNASFLGGNSTVLMNAAGKTISRTAAGAAAFNNLSISGAGISITAPSVLLAGNLITSGSGTLSQVNGGTLTMSGTSKTISGTGITLQNITIDGVIGTSATFEVRENLTVNTGKSFTATAGTLNMTGAGKTISSLGSLAFFGLRVNGTIGTATSFKVNSDLSGAGKLTATAGVANFSGTSTFNGSHDLFDVAVTGVSLRMAANARMGVAGALTVAGGSAFDAGTNAPNTVAFNGTGTQAAPGLTYHNISFINSGAKSAGGAIVVNGNLLIDAGSNFSAGTHAHIIKGDWVNRGVFTHNNGTITLAGGADTFVKGVTTFNTLTINKTAASNTATQDADITANLLNLVNGVLITGPNKVNVLHNRTGSGWVRGTIRRVHPFNANTAYAFNGPYTQLLFGTASGITEISVTVNPTAVANFPAGAAINGTYTVAIPAGSYSGAMLQLQYTDAELNGNPEDQLKLYRRVNSTWVSEGKDDNDVTLNWVSQVALTDVTGVWTLSATSSIYSWTGATSTSWELASNWQDITNGTPVSAGSAPTATDIAELGDAAVVDQPLINSEVEVKGLRFKGATAITLTLGTGSSLAVRGNLTAAGPAAVAEAPVLHTVNVASGTLGVGGDMILNDGSVGNSLSINIDAGTVTVAGDLDHSGNSVIRLGSGNFKLKGSFLNADLLAFAKETGTFTYEGGGSQIIGIVYYNNLVINKSAGVATLLTATEGRVGGVLTVNSGILSIPGGDYILEKDLVQNGGLIEVGSSTIAVQGNWTKNGGVFEPRSSTITLKGSMLNASSALAFNNLIISLGDIASTLSVTGNIIVNSDLTLQSGLVNLGTSTINRSAAGGKLVVGSTAALALSGSNFPSNYNNVLLDQASTVKYDGAIAQNIAAVKYGNLQVVNGGTVAKRLTGATSVAGTLSIGSDASLNANEQTVTLSGDMVNNGSFSPGAYTAPLTPKGTLVLASTDGAVKTIGGASAIILNNLVVQPGAVYKINNHLTLNGDADIVGNGDVDDTNYLDNGHMDLGLYNISVAGDLKNQGILKGSGNWTLVGNRVQNVQFLAPILPSTQMPPTVIFDGSVSPVLNSTAPPAFGNLIINNTAGVTASVDWAVAGLFHVKPGATFNGGSLTHTLLGPFKNEGIFTSSGVIDFKPPHSQAAALESYPFGFGTTPTAFTSTGEVRFGGSKPINFEGTTPAAFKNVTVSNSDPNGITGTGWNITGNLKIEADAIFKGGADKAYTIGGNFTNNGYLSGDGASFTFTSENAGTGGTDGSTGAKVATISGAGTSRFKNFIIKQNAKVILSKGIVVLGDFTHNGIALQADGQVSFEGSQPSVLQAASGAVRMASVRIAKTGATVTLIANIDSLNNLIVENGILDVATKSITSLSSSISSSLSVRDGAVLRAGGVNSLPEFASYMLEPASTVVFYGADQAVKDVQYGHLELKNLGTKVFEPGAVKIAGNFVVDAITSVVTPDTVEFNGGASQAVAAVNYHNLILSNNGVKVLSPGTVGVSKVLRLAGSAGISAAGSGVTVNYNGADRQDVLPANYYNLKLSNGGSKLFAGTTGVSAEFIKEGAAVADLTANETTIDFNGARNQNIPALNYINLKSSAAGIKTMAGNATVAKQLALTAGEIRTGNHKIVLGATEGAISETETAFVTGSVETTREVAAGVEQSFGGLGLTIKPAVPAGQTKVTRVTGKPVGITNESIARTFAVEPGMNNGTLDAVVTINYFEHELNSLAEAELVFYRSDNGVDEWQLMPVENTIRNASGNTVAVMAFNKFSTVTLGGQYAPLPVELTSFTAVRHGANAVIKWTTASEQSSRGFHVEVSQDGYVYRALGFVESKNSNSQVKQEYSFTDQEAGKTTIRYYRLVQADYDGRTKIYGPRVVEFTGAVAVPMVKAYPNPFNDKIDLALYAERAGTVKIMLYDVVGKVVLAKEESIANGTSHISLNTEAINRKGVYILTVEVNGQVQRVKLLHE</sequence>
<dbReference type="RefSeq" id="WP_377528549.1">
    <property type="nucleotide sequence ID" value="NZ_JBHTLD010000127.1"/>
</dbReference>
<dbReference type="Pfam" id="PF18962">
    <property type="entry name" value="Por_Secre_tail"/>
    <property type="match status" value="1"/>
</dbReference>
<protein>
    <submittedName>
        <fullName evidence="3">T9SS type A sorting domain-containing protein</fullName>
    </submittedName>
</protein>
<name>A0ABW3SR03_9BACT</name>
<evidence type="ECO:0000313" key="3">
    <source>
        <dbReference type="EMBL" id="MFD1187267.1"/>
    </source>
</evidence>
<dbReference type="InterPro" id="IPR026444">
    <property type="entry name" value="Secre_tail"/>
</dbReference>
<dbReference type="EMBL" id="JBHTLD010000127">
    <property type="protein sequence ID" value="MFD1187267.1"/>
    <property type="molecule type" value="Genomic_DNA"/>
</dbReference>
<evidence type="ECO:0000256" key="1">
    <source>
        <dbReference type="SAM" id="SignalP"/>
    </source>
</evidence>
<feature type="chain" id="PRO_5047462427" evidence="1">
    <location>
        <begin position="20"/>
        <end position="2395"/>
    </location>
</feature>
<organism evidence="3 4">
    <name type="scientific">Pontibacter rugosus</name>
    <dbReference type="NCBI Taxonomy" id="1745966"/>
    <lineage>
        <taxon>Bacteria</taxon>
        <taxon>Pseudomonadati</taxon>
        <taxon>Bacteroidota</taxon>
        <taxon>Cytophagia</taxon>
        <taxon>Cytophagales</taxon>
        <taxon>Hymenobacteraceae</taxon>
        <taxon>Pontibacter</taxon>
    </lineage>
</organism>
<evidence type="ECO:0000259" key="2">
    <source>
        <dbReference type="Pfam" id="PF18962"/>
    </source>
</evidence>
<proteinExistence type="predicted"/>
<dbReference type="NCBIfam" id="TIGR04183">
    <property type="entry name" value="Por_Secre_tail"/>
    <property type="match status" value="1"/>
</dbReference>
<dbReference type="Proteomes" id="UP001597094">
    <property type="component" value="Unassembled WGS sequence"/>
</dbReference>
<feature type="domain" description="Secretion system C-terminal sorting" evidence="2">
    <location>
        <begin position="2318"/>
        <end position="2388"/>
    </location>
</feature>
<accession>A0ABW3SR03</accession>
<reference evidence="4" key="1">
    <citation type="journal article" date="2019" name="Int. J. Syst. Evol. Microbiol.">
        <title>The Global Catalogue of Microorganisms (GCM) 10K type strain sequencing project: providing services to taxonomists for standard genome sequencing and annotation.</title>
        <authorList>
            <consortium name="The Broad Institute Genomics Platform"/>
            <consortium name="The Broad Institute Genome Sequencing Center for Infectious Disease"/>
            <person name="Wu L."/>
            <person name="Ma J."/>
        </authorList>
    </citation>
    <scope>NUCLEOTIDE SEQUENCE [LARGE SCALE GENOMIC DNA]</scope>
    <source>
        <strain evidence="4">JCM 31319</strain>
    </source>
</reference>
<gene>
    <name evidence="3" type="ORF">ACFQ2O_13705</name>
</gene>
<keyword evidence="4" id="KW-1185">Reference proteome</keyword>